<dbReference type="InterPro" id="IPR043749">
    <property type="entry name" value="DUF5694"/>
</dbReference>
<dbReference type="Proteomes" id="UP000219452">
    <property type="component" value="Unassembled WGS sequence"/>
</dbReference>
<keyword evidence="1" id="KW-0812">Transmembrane</keyword>
<feature type="transmembrane region" description="Helical" evidence="1">
    <location>
        <begin position="35"/>
        <end position="54"/>
    </location>
</feature>
<evidence type="ECO:0000256" key="1">
    <source>
        <dbReference type="SAM" id="Phobius"/>
    </source>
</evidence>
<protein>
    <submittedName>
        <fullName evidence="2">Uncharacterized protein</fullName>
    </submittedName>
</protein>
<name>A0A286GPZ3_9BACT</name>
<proteinExistence type="predicted"/>
<reference evidence="3" key="1">
    <citation type="submission" date="2017-09" db="EMBL/GenBank/DDBJ databases">
        <authorList>
            <person name="Varghese N."/>
            <person name="Submissions S."/>
        </authorList>
    </citation>
    <scope>NUCLEOTIDE SEQUENCE [LARGE SCALE GENOMIC DNA]</scope>
    <source>
        <strain evidence="3">DSM 29961</strain>
    </source>
</reference>
<gene>
    <name evidence="2" type="ORF">SAMN06269250_5861</name>
</gene>
<accession>A0A286GPZ3</accession>
<dbReference type="EMBL" id="OCNH01000007">
    <property type="protein sequence ID" value="SOD97621.1"/>
    <property type="molecule type" value="Genomic_DNA"/>
</dbReference>
<evidence type="ECO:0000313" key="2">
    <source>
        <dbReference type="EMBL" id="SOD97621.1"/>
    </source>
</evidence>
<evidence type="ECO:0000313" key="3">
    <source>
        <dbReference type="Proteomes" id="UP000219452"/>
    </source>
</evidence>
<sequence length="324" mass="37887">MNDKTNTPTKDILIFLVRVQPTDYTSQKRVIKFYFMRKIYFTIFLTLLWSLVLAQETKTEVLILGTVHFFVTKDDSITSPKKQQELAVILNQLRLFAPQQIFIENPPENDKFYLEILQEIEKSGKDTQQKWIINNEIYQIGIRLCSQLKLHTGVEGIDWRTPNPEDSIIIYTNGYEKAYVNFIKKVEEYTLKRATLSRDSLIMDKEGFKIVEKYNKELLPYYSINSKISLKNILLYANNPANSKKWYYANRLPNLLSDVAGIGAEMNNADIFRDFRIYRNALNKLREQTKRVLIIYGAAHAHILSDLFSMDERFKVIEAGTVIK</sequence>
<keyword evidence="1" id="KW-1133">Transmembrane helix</keyword>
<organism evidence="2 3">
    <name type="scientific">Spirosoma fluviale</name>
    <dbReference type="NCBI Taxonomy" id="1597977"/>
    <lineage>
        <taxon>Bacteria</taxon>
        <taxon>Pseudomonadati</taxon>
        <taxon>Bacteroidota</taxon>
        <taxon>Cytophagia</taxon>
        <taxon>Cytophagales</taxon>
        <taxon>Cytophagaceae</taxon>
        <taxon>Spirosoma</taxon>
    </lineage>
</organism>
<dbReference type="Pfam" id="PF18950">
    <property type="entry name" value="DUF5694"/>
    <property type="match status" value="1"/>
</dbReference>
<keyword evidence="1" id="KW-0472">Membrane</keyword>
<keyword evidence="3" id="KW-1185">Reference proteome</keyword>
<dbReference type="AlphaFoldDB" id="A0A286GPZ3"/>